<dbReference type="GeneID" id="4617395"/>
<dbReference type="Proteomes" id="UP000002595">
    <property type="component" value="Chromosome"/>
</dbReference>
<accession>A1RU49</accession>
<proteinExistence type="predicted"/>
<dbReference type="RefSeq" id="WP_011763056.1">
    <property type="nucleotide sequence ID" value="NC_008701.1"/>
</dbReference>
<organism evidence="1 2">
    <name type="scientific">Pyrobaculum islandicum (strain DSM 4184 / JCM 9189 / GEO3)</name>
    <dbReference type="NCBI Taxonomy" id="384616"/>
    <lineage>
        <taxon>Archaea</taxon>
        <taxon>Thermoproteota</taxon>
        <taxon>Thermoprotei</taxon>
        <taxon>Thermoproteales</taxon>
        <taxon>Thermoproteaceae</taxon>
        <taxon>Pyrobaculum</taxon>
    </lineage>
</organism>
<dbReference type="AlphaFoldDB" id="A1RU49"/>
<dbReference type="EMBL" id="CP000504">
    <property type="protein sequence ID" value="ABL88481.1"/>
    <property type="molecule type" value="Genomic_DNA"/>
</dbReference>
<dbReference type="KEGG" id="pis:Pisl_1318"/>
<dbReference type="STRING" id="384616.Pisl_1318"/>
<dbReference type="OrthoDB" id="28556at2157"/>
<name>A1RU49_PYRIL</name>
<evidence type="ECO:0000313" key="1">
    <source>
        <dbReference type="EMBL" id="ABL88481.1"/>
    </source>
</evidence>
<dbReference type="HOGENOM" id="CLU_2177978_0_0_2"/>
<evidence type="ECO:0000313" key="2">
    <source>
        <dbReference type="Proteomes" id="UP000002595"/>
    </source>
</evidence>
<protein>
    <submittedName>
        <fullName evidence="1">Uncharacterized protein</fullName>
    </submittedName>
</protein>
<keyword evidence="2" id="KW-1185">Reference proteome</keyword>
<reference evidence="1" key="1">
    <citation type="submission" date="2006-12" db="EMBL/GenBank/DDBJ databases">
        <title>Complete sequence of Pyrobaculum islandicum DSM 4184.</title>
        <authorList>
            <person name="Copeland A."/>
            <person name="Lucas S."/>
            <person name="Lapidus A."/>
            <person name="Barry K."/>
            <person name="Detter J.C."/>
            <person name="Glavina del Rio T."/>
            <person name="Dalin E."/>
            <person name="Tice H."/>
            <person name="Pitluck S."/>
            <person name="Meincke L."/>
            <person name="Brettin T."/>
            <person name="Bruce D."/>
            <person name="Han C."/>
            <person name="Tapia R."/>
            <person name="Gilna P."/>
            <person name="Schmutz J."/>
            <person name="Larimer F."/>
            <person name="Land M."/>
            <person name="Hauser L."/>
            <person name="Kyrpides N."/>
            <person name="Mikhailova N."/>
            <person name="Cozen A.E."/>
            <person name="Fitz-Gibbon S.T."/>
            <person name="House C.H."/>
            <person name="Saltikov C."/>
            <person name="Lowe T."/>
            <person name="Richardson P."/>
        </authorList>
    </citation>
    <scope>NUCLEOTIDE SEQUENCE [LARGE SCALE GENOMIC DNA]</scope>
    <source>
        <strain evidence="1">DSM 4184</strain>
    </source>
</reference>
<sequence>MSREVIFQLLHPEVLKLLESWGYRRLAVDVERNGMAHPIYDFLDRAFSMYYAEYGGVNCSWLEDAIRRDWSKVVKIVLPNLLKQYLGVERRLEDKKAVSIG</sequence>
<gene>
    <name evidence="1" type="ordered locus">Pisl_1318</name>
</gene>
<dbReference type="eggNOG" id="arCOG05490">
    <property type="taxonomic scope" value="Archaea"/>
</dbReference>